<dbReference type="SMART" id="SM00347">
    <property type="entry name" value="HTH_MARR"/>
    <property type="match status" value="1"/>
</dbReference>
<dbReference type="InterPro" id="IPR036390">
    <property type="entry name" value="WH_DNA-bd_sf"/>
</dbReference>
<dbReference type="Gene3D" id="1.10.10.10">
    <property type="entry name" value="Winged helix-like DNA-binding domain superfamily/Winged helix DNA-binding domain"/>
    <property type="match status" value="1"/>
</dbReference>
<feature type="domain" description="HTH marR-type" evidence="1">
    <location>
        <begin position="41"/>
        <end position="140"/>
    </location>
</feature>
<dbReference type="EMBL" id="JBITLV010000003">
    <property type="protein sequence ID" value="MFI7587750.1"/>
    <property type="molecule type" value="Genomic_DNA"/>
</dbReference>
<gene>
    <name evidence="2" type="ORF">ACIB24_11810</name>
</gene>
<dbReference type="PANTHER" id="PTHR33164:SF99">
    <property type="entry name" value="MARR FAMILY REGULATORY PROTEIN"/>
    <property type="match status" value="1"/>
</dbReference>
<dbReference type="SUPFAM" id="SSF46785">
    <property type="entry name" value="Winged helix' DNA-binding domain"/>
    <property type="match status" value="1"/>
</dbReference>
<dbReference type="Pfam" id="PF12802">
    <property type="entry name" value="MarR_2"/>
    <property type="match status" value="1"/>
</dbReference>
<evidence type="ECO:0000313" key="3">
    <source>
        <dbReference type="Proteomes" id="UP001612915"/>
    </source>
</evidence>
<comment type="caution">
    <text evidence="2">The sequence shown here is derived from an EMBL/GenBank/DDBJ whole genome shotgun (WGS) entry which is preliminary data.</text>
</comment>
<evidence type="ECO:0000313" key="2">
    <source>
        <dbReference type="EMBL" id="MFI7587750.1"/>
    </source>
</evidence>
<keyword evidence="3" id="KW-1185">Reference proteome</keyword>
<evidence type="ECO:0000259" key="1">
    <source>
        <dbReference type="SMART" id="SM00347"/>
    </source>
</evidence>
<dbReference type="InterPro" id="IPR036388">
    <property type="entry name" value="WH-like_DNA-bd_sf"/>
</dbReference>
<dbReference type="InterPro" id="IPR039422">
    <property type="entry name" value="MarR/SlyA-like"/>
</dbReference>
<proteinExistence type="predicted"/>
<dbReference type="PANTHER" id="PTHR33164">
    <property type="entry name" value="TRANSCRIPTIONAL REGULATOR, MARR FAMILY"/>
    <property type="match status" value="1"/>
</dbReference>
<protein>
    <submittedName>
        <fullName evidence="2">MarR family winged helix-turn-helix transcriptional regulator</fullName>
    </submittedName>
</protein>
<sequence>MSVDVTARLEEDARARNWDPVTELVMRTFRLNGVFLTVGEALARPHGLTAVRWQVLGAVLRTPMTVAGIAREMGIARQTVLPMANALVAAELAEFRANPGHRRAKLLAPTPAGREAISRIAPGQRRWAQALADSVGEEELRACVATLNRVITAAADLDPAAD</sequence>
<organism evidence="2 3">
    <name type="scientific">Spongisporangium articulatum</name>
    <dbReference type="NCBI Taxonomy" id="3362603"/>
    <lineage>
        <taxon>Bacteria</taxon>
        <taxon>Bacillati</taxon>
        <taxon>Actinomycetota</taxon>
        <taxon>Actinomycetes</taxon>
        <taxon>Kineosporiales</taxon>
        <taxon>Kineosporiaceae</taxon>
        <taxon>Spongisporangium</taxon>
    </lineage>
</organism>
<dbReference type="InterPro" id="IPR000835">
    <property type="entry name" value="HTH_MarR-typ"/>
</dbReference>
<accession>A0ABW8AMZ5</accession>
<dbReference type="Proteomes" id="UP001612915">
    <property type="component" value="Unassembled WGS sequence"/>
</dbReference>
<name>A0ABW8AMZ5_9ACTN</name>
<dbReference type="RefSeq" id="WP_398280011.1">
    <property type="nucleotide sequence ID" value="NZ_JBITLV010000003.1"/>
</dbReference>
<reference evidence="2 3" key="1">
    <citation type="submission" date="2024-10" db="EMBL/GenBank/DDBJ databases">
        <title>The Natural Products Discovery Center: Release of the First 8490 Sequenced Strains for Exploring Actinobacteria Biosynthetic Diversity.</title>
        <authorList>
            <person name="Kalkreuter E."/>
            <person name="Kautsar S.A."/>
            <person name="Yang D."/>
            <person name="Bader C.D."/>
            <person name="Teijaro C.N."/>
            <person name="Fluegel L."/>
            <person name="Davis C.M."/>
            <person name="Simpson J.R."/>
            <person name="Lauterbach L."/>
            <person name="Steele A.D."/>
            <person name="Gui C."/>
            <person name="Meng S."/>
            <person name="Li G."/>
            <person name="Viehrig K."/>
            <person name="Ye F."/>
            <person name="Su P."/>
            <person name="Kiefer A.F."/>
            <person name="Nichols A."/>
            <person name="Cepeda A.J."/>
            <person name="Yan W."/>
            <person name="Fan B."/>
            <person name="Jiang Y."/>
            <person name="Adhikari A."/>
            <person name="Zheng C.-J."/>
            <person name="Schuster L."/>
            <person name="Cowan T.M."/>
            <person name="Smanski M.J."/>
            <person name="Chevrette M.G."/>
            <person name="De Carvalho L.P.S."/>
            <person name="Shen B."/>
        </authorList>
    </citation>
    <scope>NUCLEOTIDE SEQUENCE [LARGE SCALE GENOMIC DNA]</scope>
    <source>
        <strain evidence="2 3">NPDC049639</strain>
    </source>
</reference>